<name>A0A7R9P7V3_TIMCA</name>
<feature type="region of interest" description="Disordered" evidence="1">
    <location>
        <begin position="78"/>
        <end position="101"/>
    </location>
</feature>
<proteinExistence type="predicted"/>
<dbReference type="InterPro" id="IPR036259">
    <property type="entry name" value="MFS_trans_sf"/>
</dbReference>
<evidence type="ECO:0000256" key="2">
    <source>
        <dbReference type="SAM" id="Phobius"/>
    </source>
</evidence>
<protein>
    <submittedName>
        <fullName evidence="3">(California timema) hypothetical protein</fullName>
    </submittedName>
</protein>
<organism evidence="3">
    <name type="scientific">Timema californicum</name>
    <name type="common">California timema</name>
    <name type="synonym">Walking stick</name>
    <dbReference type="NCBI Taxonomy" id="61474"/>
    <lineage>
        <taxon>Eukaryota</taxon>
        <taxon>Metazoa</taxon>
        <taxon>Ecdysozoa</taxon>
        <taxon>Arthropoda</taxon>
        <taxon>Hexapoda</taxon>
        <taxon>Insecta</taxon>
        <taxon>Pterygota</taxon>
        <taxon>Neoptera</taxon>
        <taxon>Polyneoptera</taxon>
        <taxon>Phasmatodea</taxon>
        <taxon>Timematodea</taxon>
        <taxon>Timematoidea</taxon>
        <taxon>Timematidae</taxon>
        <taxon>Timema</taxon>
    </lineage>
</organism>
<feature type="compositionally biased region" description="Polar residues" evidence="1">
    <location>
        <begin position="78"/>
        <end position="91"/>
    </location>
</feature>
<evidence type="ECO:0000313" key="3">
    <source>
        <dbReference type="EMBL" id="CAD7572951.1"/>
    </source>
</evidence>
<accession>A0A7R9P7V3</accession>
<dbReference type="EMBL" id="OE181314">
    <property type="protein sequence ID" value="CAD7572951.1"/>
    <property type="molecule type" value="Genomic_DNA"/>
</dbReference>
<reference evidence="3" key="1">
    <citation type="submission" date="2020-11" db="EMBL/GenBank/DDBJ databases">
        <authorList>
            <person name="Tran Van P."/>
        </authorList>
    </citation>
    <scope>NUCLEOTIDE SEQUENCE</scope>
</reference>
<feature type="transmembrane region" description="Helical" evidence="2">
    <location>
        <begin position="160"/>
        <end position="178"/>
    </location>
</feature>
<dbReference type="SUPFAM" id="SSF103473">
    <property type="entry name" value="MFS general substrate transporter"/>
    <property type="match status" value="1"/>
</dbReference>
<gene>
    <name evidence="3" type="ORF">TCMB3V08_LOCUS5595</name>
</gene>
<dbReference type="AlphaFoldDB" id="A0A7R9P7V3"/>
<keyword evidence="2" id="KW-0472">Membrane</keyword>
<feature type="transmembrane region" description="Helical" evidence="2">
    <location>
        <begin position="184"/>
        <end position="204"/>
    </location>
</feature>
<feature type="transmembrane region" description="Helical" evidence="2">
    <location>
        <begin position="20"/>
        <end position="42"/>
    </location>
</feature>
<evidence type="ECO:0000256" key="1">
    <source>
        <dbReference type="SAM" id="MobiDB-lite"/>
    </source>
</evidence>
<keyword evidence="2" id="KW-0812">Transmembrane</keyword>
<sequence length="228" mass="25684">MSFYYFDMFQWETVCDKDFYATLALVLFNVGGLVGNYIFGCLQDRSVSVRSGGHTPRANNMVESHDLKTLTNMSIESGSITQREEQSQTGIRTGEKRRGGKFSQPHLIKTALGGVREREEEGAGACVTSRERGVGEGRVDRKHLSIKHYKSFFIGRRPAFFIYLLIECFFGVATAFAQDFITWTVFRVGVGFTVPAILGTPYVLESEHLSLQRKALIHTATHDTFVYE</sequence>
<keyword evidence="2" id="KW-1133">Transmembrane helix</keyword>